<dbReference type="Proteomes" id="UP000178602">
    <property type="component" value="Unassembled WGS sequence"/>
</dbReference>
<organism evidence="2 3">
    <name type="scientific">candidate division WOR-1 bacterium RIFOXYC12_FULL_54_18</name>
    <dbReference type="NCBI Taxonomy" id="1802584"/>
    <lineage>
        <taxon>Bacteria</taxon>
        <taxon>Bacillati</taxon>
        <taxon>Saganbacteria</taxon>
    </lineage>
</organism>
<evidence type="ECO:0000313" key="3">
    <source>
        <dbReference type="Proteomes" id="UP000178602"/>
    </source>
</evidence>
<evidence type="ECO:0000259" key="1">
    <source>
        <dbReference type="Pfam" id="PF00149"/>
    </source>
</evidence>
<dbReference type="InterPro" id="IPR029052">
    <property type="entry name" value="Metallo-depent_PP-like"/>
</dbReference>
<dbReference type="PANTHER" id="PTHR43143:SF1">
    <property type="entry name" value="SERINE_THREONINE-PROTEIN PHOSPHATASE CPPED1"/>
    <property type="match status" value="1"/>
</dbReference>
<dbReference type="InterPro" id="IPR051918">
    <property type="entry name" value="STPP_CPPED1"/>
</dbReference>
<gene>
    <name evidence="2" type="ORF">A3K49_03010</name>
</gene>
<dbReference type="GO" id="GO:0016787">
    <property type="term" value="F:hydrolase activity"/>
    <property type="evidence" value="ECO:0007669"/>
    <property type="project" value="InterPro"/>
</dbReference>
<accession>A0A1F4T5F0</accession>
<dbReference type="PANTHER" id="PTHR43143">
    <property type="entry name" value="METALLOPHOSPHOESTERASE, CALCINEURIN SUPERFAMILY"/>
    <property type="match status" value="1"/>
</dbReference>
<feature type="domain" description="Calcineurin-like phosphoesterase" evidence="1">
    <location>
        <begin position="35"/>
        <end position="209"/>
    </location>
</feature>
<dbReference type="AlphaFoldDB" id="A0A1F4T5F0"/>
<dbReference type="SUPFAM" id="SSF56300">
    <property type="entry name" value="Metallo-dependent phosphatases"/>
    <property type="match status" value="1"/>
</dbReference>
<dbReference type="InterPro" id="IPR004843">
    <property type="entry name" value="Calcineurin-like_PHP"/>
</dbReference>
<proteinExistence type="predicted"/>
<name>A0A1F4T5F0_UNCSA</name>
<dbReference type="EMBL" id="MEUG01000001">
    <property type="protein sequence ID" value="OGC27954.1"/>
    <property type="molecule type" value="Genomic_DNA"/>
</dbReference>
<protein>
    <recommendedName>
        <fullName evidence="1">Calcineurin-like phosphoesterase domain-containing protein</fullName>
    </recommendedName>
</protein>
<reference evidence="2 3" key="1">
    <citation type="journal article" date="2016" name="Nat. Commun.">
        <title>Thousands of microbial genomes shed light on interconnected biogeochemical processes in an aquifer system.</title>
        <authorList>
            <person name="Anantharaman K."/>
            <person name="Brown C.T."/>
            <person name="Hug L.A."/>
            <person name="Sharon I."/>
            <person name="Castelle C.J."/>
            <person name="Probst A.J."/>
            <person name="Thomas B.C."/>
            <person name="Singh A."/>
            <person name="Wilkins M.J."/>
            <person name="Karaoz U."/>
            <person name="Brodie E.L."/>
            <person name="Williams K.H."/>
            <person name="Hubbard S.S."/>
            <person name="Banfield J.F."/>
        </authorList>
    </citation>
    <scope>NUCLEOTIDE SEQUENCE [LARGE SCALE GENOMIC DNA]</scope>
</reference>
<sequence>MNSRFHRNRDFSLRFRWLIVAFLLSSLLSPAYSFSFVVFGDNHQNDELLNLIIDRVNADPKVAFVVNLGDFVLHGKKEEYLAFKQKIKRVKKPLYNVQGNHDGVAGGWRNFEKLIGPAYYAFNHEDCRFIVLNNSFRESFDTAQFNWLKKQLSAAYGKKIFVFMHKPVFDPSEIYKDYVMSGRAVTDELTSLFRKYKVRYVFAGHIHGYAKSERDGVVYVVSGGGGGPLHLPRELGGFYHYVKITVNGDSIADQVIRPYEN</sequence>
<evidence type="ECO:0000313" key="2">
    <source>
        <dbReference type="EMBL" id="OGC27954.1"/>
    </source>
</evidence>
<dbReference type="Pfam" id="PF00149">
    <property type="entry name" value="Metallophos"/>
    <property type="match status" value="1"/>
</dbReference>
<dbReference type="Gene3D" id="3.60.21.10">
    <property type="match status" value="1"/>
</dbReference>
<comment type="caution">
    <text evidence="2">The sequence shown here is derived from an EMBL/GenBank/DDBJ whole genome shotgun (WGS) entry which is preliminary data.</text>
</comment>